<feature type="region of interest" description="Disordered" evidence="12">
    <location>
        <begin position="332"/>
        <end position="501"/>
    </location>
</feature>
<comment type="similarity">
    <text evidence="2">Belongs to the krueppel C2H2-type zinc-finger protein family.</text>
</comment>
<proteinExistence type="inferred from homology"/>
<feature type="compositionally biased region" description="Polar residues" evidence="12">
    <location>
        <begin position="354"/>
        <end position="364"/>
    </location>
</feature>
<gene>
    <name evidence="14" type="primary">RNF8</name>
</gene>
<evidence type="ECO:0000256" key="12">
    <source>
        <dbReference type="SAM" id="MobiDB-lite"/>
    </source>
</evidence>
<evidence type="ECO:0000259" key="13">
    <source>
        <dbReference type="PROSITE" id="PS50157"/>
    </source>
</evidence>
<organism evidence="14 15">
    <name type="scientific">Oreochromis aureus</name>
    <name type="common">Israeli tilapia</name>
    <name type="synonym">Chromis aureus</name>
    <dbReference type="NCBI Taxonomy" id="47969"/>
    <lineage>
        <taxon>Eukaryota</taxon>
        <taxon>Metazoa</taxon>
        <taxon>Chordata</taxon>
        <taxon>Craniata</taxon>
        <taxon>Vertebrata</taxon>
        <taxon>Euteleostomi</taxon>
        <taxon>Actinopterygii</taxon>
        <taxon>Neopterygii</taxon>
        <taxon>Teleostei</taxon>
        <taxon>Neoteleostei</taxon>
        <taxon>Acanthomorphata</taxon>
        <taxon>Ovalentaria</taxon>
        <taxon>Cichlomorphae</taxon>
        <taxon>Cichliformes</taxon>
        <taxon>Cichlidae</taxon>
        <taxon>African cichlids</taxon>
        <taxon>Pseudocrenilabrinae</taxon>
        <taxon>Oreochromini</taxon>
        <taxon>Oreochromis</taxon>
    </lineage>
</organism>
<dbReference type="PANTHER" id="PTHR24381:SF450">
    <property type="entry name" value="GASTRULA ZINC FINGER PROTEIN XLCGF26.1-LIKE-RELATED"/>
    <property type="match status" value="1"/>
</dbReference>
<keyword evidence="10" id="KW-0539">Nucleus</keyword>
<evidence type="ECO:0000256" key="1">
    <source>
        <dbReference type="ARBA" id="ARBA00004123"/>
    </source>
</evidence>
<feature type="compositionally biased region" description="Low complexity" evidence="12">
    <location>
        <begin position="440"/>
        <end position="449"/>
    </location>
</feature>
<dbReference type="Gene3D" id="3.30.160.60">
    <property type="entry name" value="Classic Zinc Finger"/>
    <property type="match status" value="5"/>
</dbReference>
<feature type="compositionally biased region" description="Polar residues" evidence="12">
    <location>
        <begin position="261"/>
        <end position="271"/>
    </location>
</feature>
<feature type="domain" description="C2H2-type" evidence="13">
    <location>
        <begin position="588"/>
        <end position="615"/>
    </location>
</feature>
<dbReference type="GO" id="GO:0000981">
    <property type="term" value="F:DNA-binding transcription factor activity, RNA polymerase II-specific"/>
    <property type="evidence" value="ECO:0007669"/>
    <property type="project" value="TreeGrafter"/>
</dbReference>
<reference evidence="15" key="1">
    <citation type="submission" date="2020-03" db="EMBL/GenBank/DDBJ databases">
        <title>Evolution of repeat sequences and sex chromosomes of tilapia species revealed by chromosome-level genomes.</title>
        <authorList>
            <person name="Xu L."/>
            <person name="Tao W."/>
            <person name="Wang D."/>
            <person name="Zhou Q."/>
        </authorList>
    </citation>
    <scope>NUCLEOTIDE SEQUENCE [LARGE SCALE GENOMIC DNA]</scope>
    <source>
        <strain evidence="15">Israel</strain>
    </source>
</reference>
<evidence type="ECO:0000256" key="8">
    <source>
        <dbReference type="ARBA" id="ARBA00023125"/>
    </source>
</evidence>
<keyword evidence="7" id="KW-0805">Transcription regulation</keyword>
<feature type="compositionally biased region" description="Basic and acidic residues" evidence="12">
    <location>
        <begin position="205"/>
        <end position="214"/>
    </location>
</feature>
<comment type="subcellular location">
    <subcellularLocation>
        <location evidence="1">Nucleus</location>
    </subcellularLocation>
</comment>
<dbReference type="FunFam" id="3.30.160.60:FF:000218">
    <property type="entry name" value="Zinc finger protein 10"/>
    <property type="match status" value="1"/>
</dbReference>
<feature type="compositionally biased region" description="Basic and acidic residues" evidence="12">
    <location>
        <begin position="298"/>
        <end position="307"/>
    </location>
</feature>
<sequence>MDRTFFHLRYYMEYCIKRKRFKRWGKRSGLLVKLKSYLALSSGSDRTVSQCTLTEFRPLHWRFVSCCFLEPIGTWLVPVVGLAEEIQRPRLLLPRLRCGGAKLRNLWQLKQVPWMAVTGLTDPTRIALVNARSLANKTFILKDFFTSHNLDFLCVTEAWLSDELRQNCDIKQERSSSVEQEEPEPPQIKEEQEELCSSQEGEQLGLKEEPEVHNDPVQYEEEMERQRRLLDITWKPQIKLHRTDLRQQHVCKEEEVLPEQQLWNQERSSSVDQEEPEPPQIKEEQEELCSSQEGEQLGLKEETEVHNDPVQYEEEMERQRRLLDITWKPQIKLHRTDIPQQDICEEEEVLPEQQLWNQERSSSVDQEEPEPPQIKEEQEELCSSQEGEQLGLKEETDTFMVTAAEEGEHSEPGGDGEQLLSDDSPQSEITDEESSKCEESGSSETVTSVPKKRQKRDRSHDDVESWTVSESPCNAATGRESDVCQKSVKNQAQRKKPHTDVKPYRCDTCGKSFSDRSTWKRHLRTHTGEKPYPCNTCGKSFSRSSTLRTHMRTHTGERPYPCETCGKSFSHSSYLYNHRRTHTGEKLFACNTCGKSFSDRSTWKRHLRTHTGERPYPCDTCGKSFSRSSTLYIH</sequence>
<reference evidence="14" key="3">
    <citation type="submission" date="2025-09" db="UniProtKB">
        <authorList>
            <consortium name="Ensembl"/>
        </authorList>
    </citation>
    <scope>IDENTIFICATION</scope>
</reference>
<dbReference type="GO" id="GO:0042802">
    <property type="term" value="F:identical protein binding"/>
    <property type="evidence" value="ECO:0007669"/>
    <property type="project" value="UniProtKB-ARBA"/>
</dbReference>
<dbReference type="AlphaFoldDB" id="A0AAZ1XHJ0"/>
<evidence type="ECO:0000256" key="5">
    <source>
        <dbReference type="ARBA" id="ARBA00022771"/>
    </source>
</evidence>
<evidence type="ECO:0000256" key="9">
    <source>
        <dbReference type="ARBA" id="ARBA00023163"/>
    </source>
</evidence>
<dbReference type="PANTHER" id="PTHR24381">
    <property type="entry name" value="ZINC FINGER PROTEIN"/>
    <property type="match status" value="1"/>
</dbReference>
<feature type="region of interest" description="Disordered" evidence="12">
    <location>
        <begin position="261"/>
        <end position="317"/>
    </location>
</feature>
<dbReference type="GO" id="GO:0000977">
    <property type="term" value="F:RNA polymerase II transcription regulatory region sequence-specific DNA binding"/>
    <property type="evidence" value="ECO:0007669"/>
    <property type="project" value="TreeGrafter"/>
</dbReference>
<keyword evidence="9" id="KW-0804">Transcription</keyword>
<accession>A0AAZ1XHJ0</accession>
<evidence type="ECO:0000256" key="11">
    <source>
        <dbReference type="PROSITE-ProRule" id="PRU00042"/>
    </source>
</evidence>
<feature type="domain" description="C2H2-type" evidence="13">
    <location>
        <begin position="616"/>
        <end position="634"/>
    </location>
</feature>
<evidence type="ECO:0000256" key="4">
    <source>
        <dbReference type="ARBA" id="ARBA00022737"/>
    </source>
</evidence>
<keyword evidence="3" id="KW-0479">Metal-binding</keyword>
<keyword evidence="15" id="KW-1185">Reference proteome</keyword>
<dbReference type="Proteomes" id="UP000472276">
    <property type="component" value="Unassembled WGS sequence"/>
</dbReference>
<dbReference type="Ensembl" id="ENSOABT00000070559.1">
    <property type="protein sequence ID" value="ENSOABP00000067073.1"/>
    <property type="gene ID" value="ENSOABG00000027528.1"/>
</dbReference>
<evidence type="ECO:0000313" key="15">
    <source>
        <dbReference type="Proteomes" id="UP000472276"/>
    </source>
</evidence>
<evidence type="ECO:0000313" key="14">
    <source>
        <dbReference type="Ensembl" id="ENSOABP00000067073.1"/>
    </source>
</evidence>
<feature type="domain" description="C2H2-type" evidence="13">
    <location>
        <begin position="504"/>
        <end position="531"/>
    </location>
</feature>
<dbReference type="GO" id="GO:0005634">
    <property type="term" value="C:nucleus"/>
    <property type="evidence" value="ECO:0007669"/>
    <property type="project" value="UniProtKB-SubCell"/>
</dbReference>
<dbReference type="FunFam" id="3.30.160.60:FF:000557">
    <property type="entry name" value="zinc finger and SCAN domain-containing protein 29"/>
    <property type="match status" value="1"/>
</dbReference>
<evidence type="ECO:0000256" key="10">
    <source>
        <dbReference type="ARBA" id="ARBA00023242"/>
    </source>
</evidence>
<dbReference type="Pfam" id="PF00096">
    <property type="entry name" value="zf-C2H2"/>
    <property type="match status" value="5"/>
</dbReference>
<name>A0AAZ1XHJ0_OREAU</name>
<evidence type="ECO:0000256" key="2">
    <source>
        <dbReference type="ARBA" id="ARBA00006991"/>
    </source>
</evidence>
<feature type="region of interest" description="Disordered" evidence="12">
    <location>
        <begin position="171"/>
        <end position="214"/>
    </location>
</feature>
<evidence type="ECO:0000256" key="7">
    <source>
        <dbReference type="ARBA" id="ARBA00023015"/>
    </source>
</evidence>
<keyword evidence="8" id="KW-0238">DNA-binding</keyword>
<dbReference type="PROSITE" id="PS50157">
    <property type="entry name" value="ZINC_FINGER_C2H2_2"/>
    <property type="match status" value="5"/>
</dbReference>
<dbReference type="FunFam" id="3.30.160.60:FF:001158">
    <property type="entry name" value="zinc finger protein 22"/>
    <property type="match status" value="1"/>
</dbReference>
<feature type="domain" description="C2H2-type" evidence="13">
    <location>
        <begin position="560"/>
        <end position="587"/>
    </location>
</feature>
<reference evidence="14" key="2">
    <citation type="submission" date="2025-08" db="UniProtKB">
        <authorList>
            <consortium name="Ensembl"/>
        </authorList>
    </citation>
    <scope>IDENTIFICATION</scope>
</reference>
<evidence type="ECO:0000256" key="6">
    <source>
        <dbReference type="ARBA" id="ARBA00022833"/>
    </source>
</evidence>
<dbReference type="InterPro" id="IPR013087">
    <property type="entry name" value="Znf_C2H2_type"/>
</dbReference>
<dbReference type="InterPro" id="IPR036236">
    <property type="entry name" value="Znf_C2H2_sf"/>
</dbReference>
<protein>
    <recommendedName>
        <fullName evidence="13">C2H2-type domain-containing protein</fullName>
    </recommendedName>
</protein>
<dbReference type="GO" id="GO:0008270">
    <property type="term" value="F:zinc ion binding"/>
    <property type="evidence" value="ECO:0007669"/>
    <property type="project" value="UniProtKB-KW"/>
</dbReference>
<dbReference type="FunFam" id="3.30.160.60:FF:000508">
    <property type="entry name" value="Myeloid zinc finger 1"/>
    <property type="match status" value="1"/>
</dbReference>
<evidence type="ECO:0000256" key="3">
    <source>
        <dbReference type="ARBA" id="ARBA00022723"/>
    </source>
</evidence>
<dbReference type="SUPFAM" id="SSF57667">
    <property type="entry name" value="beta-beta-alpha zinc fingers"/>
    <property type="match status" value="3"/>
</dbReference>
<dbReference type="FunFam" id="3.30.160.60:FF:000464">
    <property type="entry name" value="Zinc finger and SCAN domain containing 25"/>
    <property type="match status" value="1"/>
</dbReference>
<dbReference type="SMART" id="SM00355">
    <property type="entry name" value="ZnF_C2H2"/>
    <property type="match status" value="5"/>
</dbReference>
<keyword evidence="5 11" id="KW-0863">Zinc-finger</keyword>
<feature type="domain" description="C2H2-type" evidence="13">
    <location>
        <begin position="532"/>
        <end position="559"/>
    </location>
</feature>
<dbReference type="PROSITE" id="PS00028">
    <property type="entry name" value="ZINC_FINGER_C2H2_1"/>
    <property type="match status" value="4"/>
</dbReference>
<keyword evidence="6" id="KW-0862">Zinc</keyword>
<keyword evidence="4" id="KW-0677">Repeat</keyword>